<feature type="site" description="Positions MEP for the nucleophilic attack" evidence="7">
    <location>
        <position position="154"/>
    </location>
</feature>
<feature type="site" description="Transition state stabilizer" evidence="7">
    <location>
        <position position="15"/>
    </location>
</feature>
<evidence type="ECO:0000313" key="8">
    <source>
        <dbReference type="EMBL" id="HEC06469.1"/>
    </source>
</evidence>
<dbReference type="CDD" id="cd02516">
    <property type="entry name" value="CDP-ME_synthetase"/>
    <property type="match status" value="1"/>
</dbReference>
<evidence type="ECO:0000256" key="4">
    <source>
        <dbReference type="ARBA" id="ARBA00022679"/>
    </source>
</evidence>
<dbReference type="SUPFAM" id="SSF53448">
    <property type="entry name" value="Nucleotide-diphospho-sugar transferases"/>
    <property type="match status" value="1"/>
</dbReference>
<dbReference type="InterPro" id="IPR001228">
    <property type="entry name" value="IspD"/>
</dbReference>
<comment type="catalytic activity">
    <reaction evidence="1 7">
        <text>2-C-methyl-D-erythritol 4-phosphate + CTP + H(+) = 4-CDP-2-C-methyl-D-erythritol + diphosphate</text>
        <dbReference type="Rhea" id="RHEA:13429"/>
        <dbReference type="ChEBI" id="CHEBI:15378"/>
        <dbReference type="ChEBI" id="CHEBI:33019"/>
        <dbReference type="ChEBI" id="CHEBI:37563"/>
        <dbReference type="ChEBI" id="CHEBI:57823"/>
        <dbReference type="ChEBI" id="CHEBI:58262"/>
        <dbReference type="EC" id="2.7.7.60"/>
    </reaction>
</comment>
<reference evidence="8" key="1">
    <citation type="journal article" date="2020" name="mSystems">
        <title>Genome- and Community-Level Interaction Insights into Carbon Utilization and Element Cycling Functions of Hydrothermarchaeota in Hydrothermal Sediment.</title>
        <authorList>
            <person name="Zhou Z."/>
            <person name="Liu Y."/>
            <person name="Xu W."/>
            <person name="Pan J."/>
            <person name="Luo Z.H."/>
            <person name="Li M."/>
        </authorList>
    </citation>
    <scope>NUCLEOTIDE SEQUENCE [LARGE SCALE GENOMIC DNA]</scope>
    <source>
        <strain evidence="8">HyVt-458</strain>
    </source>
</reference>
<dbReference type="InterPro" id="IPR034683">
    <property type="entry name" value="IspD/TarI"/>
</dbReference>
<comment type="similarity">
    <text evidence="3 7">Belongs to the IspD/TarI cytidylyltransferase family. IspD subfamily.</text>
</comment>
<comment type="pathway">
    <text evidence="2 7">Isoprenoid biosynthesis; isopentenyl diphosphate biosynthesis via DXP pathway; isopentenyl diphosphate from 1-deoxy-D-xylulose 5-phosphate: step 2/6.</text>
</comment>
<feature type="site" description="Positions MEP for the nucleophilic attack" evidence="7">
    <location>
        <position position="210"/>
    </location>
</feature>
<protein>
    <recommendedName>
        <fullName evidence="7">2-C-methyl-D-erythritol 4-phosphate cytidylyltransferase</fullName>
        <ecNumber evidence="7">2.7.7.60</ecNumber>
    </recommendedName>
    <alternativeName>
        <fullName evidence="7">4-diphosphocytidyl-2C-methyl-D-erythritol synthase</fullName>
    </alternativeName>
    <alternativeName>
        <fullName evidence="7">MEP cytidylyltransferase</fullName>
        <shortName evidence="7">MCT</shortName>
    </alternativeName>
</protein>
<evidence type="ECO:0000256" key="3">
    <source>
        <dbReference type="ARBA" id="ARBA00009789"/>
    </source>
</evidence>
<keyword evidence="5 7" id="KW-0548">Nucleotidyltransferase</keyword>
<proteinExistence type="inferred from homology"/>
<accession>A0A831WCZ5</accession>
<dbReference type="PANTHER" id="PTHR32125:SF4">
    <property type="entry name" value="2-C-METHYL-D-ERYTHRITOL 4-PHOSPHATE CYTIDYLYLTRANSFERASE, CHLOROPLASTIC"/>
    <property type="match status" value="1"/>
</dbReference>
<dbReference type="PROSITE" id="PS01295">
    <property type="entry name" value="ISPD"/>
    <property type="match status" value="1"/>
</dbReference>
<dbReference type="InterPro" id="IPR050088">
    <property type="entry name" value="IspD/TarI_cytidylyltransf_bact"/>
</dbReference>
<sequence length="226" mass="24123">MSFHAVVPAAGIGSRMGSDTPKQYLRLLDRMVIDWSIRALLSQPGIESVTVALGKEDRYWPTTQSAADAGVKAVAGGAERSHSVLNALQSLLTHADEDDWVLVHDAARPCVGAADISRLMRLAAAGTGGLLGVPVHDTMKRTDADGNVIATVERNQLWHAQTPQMFPLGKLHQALRDALAAGVAVTDEASAMEWSGYRPRMVEGSTSNIKITRPADLELAGFYLAG</sequence>
<evidence type="ECO:0000256" key="6">
    <source>
        <dbReference type="ARBA" id="ARBA00023229"/>
    </source>
</evidence>
<dbReference type="InterPro" id="IPR029044">
    <property type="entry name" value="Nucleotide-diphossugar_trans"/>
</dbReference>
<dbReference type="AlphaFoldDB" id="A0A831WCZ5"/>
<comment type="function">
    <text evidence="7">Catalyzes the formation of 4-diphosphocytidyl-2-C-methyl-D-erythritol from CTP and 2-C-methyl-D-erythritol 4-phosphate (MEP).</text>
</comment>
<dbReference type="HAMAP" id="MF_00108">
    <property type="entry name" value="IspD"/>
    <property type="match status" value="1"/>
</dbReference>
<dbReference type="UniPathway" id="UPA00056">
    <property type="reaction ID" value="UER00093"/>
</dbReference>
<keyword evidence="6 7" id="KW-0414">Isoprene biosynthesis</keyword>
<dbReference type="NCBIfam" id="TIGR00453">
    <property type="entry name" value="ispD"/>
    <property type="match status" value="1"/>
</dbReference>
<dbReference type="Pfam" id="PF01128">
    <property type="entry name" value="IspD"/>
    <property type="match status" value="1"/>
</dbReference>
<dbReference type="GO" id="GO:0050518">
    <property type="term" value="F:2-C-methyl-D-erythritol 4-phosphate cytidylyltransferase activity"/>
    <property type="evidence" value="ECO:0007669"/>
    <property type="project" value="UniProtKB-UniRule"/>
</dbReference>
<dbReference type="EMBL" id="DRLF01000226">
    <property type="protein sequence ID" value="HEC06469.1"/>
    <property type="molecule type" value="Genomic_DNA"/>
</dbReference>
<evidence type="ECO:0000256" key="1">
    <source>
        <dbReference type="ARBA" id="ARBA00001282"/>
    </source>
</evidence>
<dbReference type="GO" id="GO:0019288">
    <property type="term" value="P:isopentenyl diphosphate biosynthetic process, methylerythritol 4-phosphate pathway"/>
    <property type="evidence" value="ECO:0007669"/>
    <property type="project" value="UniProtKB-UniRule"/>
</dbReference>
<keyword evidence="4 7" id="KW-0808">Transferase</keyword>
<evidence type="ECO:0000256" key="2">
    <source>
        <dbReference type="ARBA" id="ARBA00004787"/>
    </source>
</evidence>
<dbReference type="Proteomes" id="UP000886339">
    <property type="component" value="Unassembled WGS sequence"/>
</dbReference>
<dbReference type="Gene3D" id="3.90.550.10">
    <property type="entry name" value="Spore Coat Polysaccharide Biosynthesis Protein SpsA, Chain A"/>
    <property type="match status" value="1"/>
</dbReference>
<dbReference type="PANTHER" id="PTHR32125">
    <property type="entry name" value="2-C-METHYL-D-ERYTHRITOL 4-PHOSPHATE CYTIDYLYLTRANSFERASE, CHLOROPLASTIC"/>
    <property type="match status" value="1"/>
</dbReference>
<evidence type="ECO:0000256" key="5">
    <source>
        <dbReference type="ARBA" id="ARBA00022695"/>
    </source>
</evidence>
<organism evidence="8">
    <name type="scientific">Thiolapillus brandeum</name>
    <dbReference type="NCBI Taxonomy" id="1076588"/>
    <lineage>
        <taxon>Bacteria</taxon>
        <taxon>Pseudomonadati</taxon>
        <taxon>Pseudomonadota</taxon>
        <taxon>Gammaproteobacteria</taxon>
        <taxon>Chromatiales</taxon>
        <taxon>Sedimenticolaceae</taxon>
        <taxon>Thiolapillus</taxon>
    </lineage>
</organism>
<gene>
    <name evidence="7" type="primary">ispD</name>
    <name evidence="8" type="ORF">ENJ12_06440</name>
</gene>
<dbReference type="InterPro" id="IPR018294">
    <property type="entry name" value="ISPD_synthase_CS"/>
</dbReference>
<dbReference type="EC" id="2.7.7.60" evidence="7"/>
<evidence type="ECO:0000256" key="7">
    <source>
        <dbReference type="HAMAP-Rule" id="MF_00108"/>
    </source>
</evidence>
<comment type="caution">
    <text evidence="8">The sequence shown here is derived from an EMBL/GenBank/DDBJ whole genome shotgun (WGS) entry which is preliminary data.</text>
</comment>
<dbReference type="FunFam" id="3.90.550.10:FF:000003">
    <property type="entry name" value="2-C-methyl-D-erythritol 4-phosphate cytidylyltransferase"/>
    <property type="match status" value="1"/>
</dbReference>
<name>A0A831WCZ5_9GAMM</name>
<feature type="site" description="Transition state stabilizer" evidence="7">
    <location>
        <position position="22"/>
    </location>
</feature>